<feature type="domain" description="Urease accessory protein UreH-like transmembrane" evidence="2">
    <location>
        <begin position="7"/>
        <end position="204"/>
    </location>
</feature>
<dbReference type="Proteomes" id="UP000620550">
    <property type="component" value="Unassembled WGS sequence"/>
</dbReference>
<keyword evidence="1" id="KW-1133">Transmembrane helix</keyword>
<dbReference type="RefSeq" id="WP_189627851.1">
    <property type="nucleotide sequence ID" value="NZ_BNAF01000016.1"/>
</dbReference>
<feature type="transmembrane region" description="Helical" evidence="1">
    <location>
        <begin position="124"/>
        <end position="145"/>
    </location>
</feature>
<name>A0ABQ3HZH0_9SPHI</name>
<feature type="transmembrane region" description="Helical" evidence="1">
    <location>
        <begin position="157"/>
        <end position="178"/>
    </location>
</feature>
<evidence type="ECO:0000313" key="3">
    <source>
        <dbReference type="EMBL" id="GHE47492.1"/>
    </source>
</evidence>
<dbReference type="PANTHER" id="PTHR42208:SF1">
    <property type="entry name" value="HEAVY METAL TRANSPORTER"/>
    <property type="match status" value="1"/>
</dbReference>
<reference evidence="4" key="1">
    <citation type="journal article" date="2019" name="Int. J. Syst. Evol. Microbiol.">
        <title>The Global Catalogue of Microorganisms (GCM) 10K type strain sequencing project: providing services to taxonomists for standard genome sequencing and annotation.</title>
        <authorList>
            <consortium name="The Broad Institute Genomics Platform"/>
            <consortium name="The Broad Institute Genome Sequencing Center for Infectious Disease"/>
            <person name="Wu L."/>
            <person name="Ma J."/>
        </authorList>
    </citation>
    <scope>NUCLEOTIDE SEQUENCE [LARGE SCALE GENOMIC DNA]</scope>
    <source>
        <strain evidence="4">CGMCC 1.12966</strain>
    </source>
</reference>
<sequence>MTYHHLAFFMGLFASLHCVAMCGPLILAIDRQLGFNWRIFMHRVLYQLGRVLMYGLLGLLLGSVGSLAVMRGWQQGFSMLMGIVLLLIGLLFLFGKRNTSVAAWQTRALAPFAKLMGRWLNMPGGVFLAGLLHGLLPCGMVYMALASAMSADSMMDSSLFMLFFGVGTLPLLVLFSFIAGMPKSLFKRGFTRLMPFLYLLMGVWFILRGANLDIPYLSPLLHVEGAIHCA</sequence>
<feature type="transmembrane region" description="Helical" evidence="1">
    <location>
        <begin position="76"/>
        <end position="95"/>
    </location>
</feature>
<keyword evidence="1" id="KW-0812">Transmembrane</keyword>
<organism evidence="3 4">
    <name type="scientific">Sphingobacterium griseoflavum</name>
    <dbReference type="NCBI Taxonomy" id="1474952"/>
    <lineage>
        <taxon>Bacteria</taxon>
        <taxon>Pseudomonadati</taxon>
        <taxon>Bacteroidota</taxon>
        <taxon>Sphingobacteriia</taxon>
        <taxon>Sphingobacteriales</taxon>
        <taxon>Sphingobacteriaceae</taxon>
        <taxon>Sphingobacterium</taxon>
    </lineage>
</organism>
<gene>
    <name evidence="3" type="ORF">GCM10017764_33270</name>
</gene>
<dbReference type="InterPro" id="IPR039447">
    <property type="entry name" value="UreH-like_TM_dom"/>
</dbReference>
<keyword evidence="4" id="KW-1185">Reference proteome</keyword>
<feature type="transmembrane region" description="Helical" evidence="1">
    <location>
        <begin position="190"/>
        <end position="207"/>
    </location>
</feature>
<dbReference type="PANTHER" id="PTHR42208">
    <property type="entry name" value="HEAVY METAL TRANSPORTER-RELATED"/>
    <property type="match status" value="1"/>
</dbReference>
<feature type="transmembrane region" description="Helical" evidence="1">
    <location>
        <begin position="51"/>
        <end position="70"/>
    </location>
</feature>
<protein>
    <submittedName>
        <fullName evidence="3">Membrane protein</fullName>
    </submittedName>
</protein>
<evidence type="ECO:0000259" key="2">
    <source>
        <dbReference type="Pfam" id="PF13386"/>
    </source>
</evidence>
<accession>A0ABQ3HZH0</accession>
<keyword evidence="1" id="KW-0472">Membrane</keyword>
<dbReference type="Pfam" id="PF13386">
    <property type="entry name" value="DsbD_2"/>
    <property type="match status" value="1"/>
</dbReference>
<dbReference type="EMBL" id="BNAF01000016">
    <property type="protein sequence ID" value="GHE47492.1"/>
    <property type="molecule type" value="Genomic_DNA"/>
</dbReference>
<comment type="caution">
    <text evidence="3">The sequence shown here is derived from an EMBL/GenBank/DDBJ whole genome shotgun (WGS) entry which is preliminary data.</text>
</comment>
<evidence type="ECO:0000313" key="4">
    <source>
        <dbReference type="Proteomes" id="UP000620550"/>
    </source>
</evidence>
<proteinExistence type="predicted"/>
<feature type="transmembrane region" description="Helical" evidence="1">
    <location>
        <begin position="6"/>
        <end position="30"/>
    </location>
</feature>
<evidence type="ECO:0000256" key="1">
    <source>
        <dbReference type="SAM" id="Phobius"/>
    </source>
</evidence>